<dbReference type="KEGG" id="cai:Caci_6226"/>
<accession>C7QIK3</accession>
<dbReference type="InParanoid" id="C7QIK3"/>
<feature type="chain" id="PRO_5039118115" evidence="1">
    <location>
        <begin position="27"/>
        <end position="50"/>
    </location>
</feature>
<keyword evidence="1" id="KW-0732">Signal</keyword>
<dbReference type="HOGENOM" id="CLU_3115911_0_0_11"/>
<protein>
    <submittedName>
        <fullName evidence="2">Uncharacterized protein</fullName>
    </submittedName>
</protein>
<gene>
    <name evidence="2" type="ordered locus">Caci_6226</name>
</gene>
<evidence type="ECO:0000256" key="1">
    <source>
        <dbReference type="SAM" id="SignalP"/>
    </source>
</evidence>
<feature type="signal peptide" evidence="1">
    <location>
        <begin position="1"/>
        <end position="26"/>
    </location>
</feature>
<dbReference type="AlphaFoldDB" id="C7QIK3"/>
<proteinExistence type="predicted"/>
<evidence type="ECO:0000313" key="2">
    <source>
        <dbReference type="EMBL" id="ACU75080.1"/>
    </source>
</evidence>
<reference evidence="2 3" key="1">
    <citation type="journal article" date="2009" name="Stand. Genomic Sci.">
        <title>Complete genome sequence of Catenulispora acidiphila type strain (ID 139908).</title>
        <authorList>
            <person name="Copeland A."/>
            <person name="Lapidus A."/>
            <person name="Glavina Del Rio T."/>
            <person name="Nolan M."/>
            <person name="Lucas S."/>
            <person name="Chen F."/>
            <person name="Tice H."/>
            <person name="Cheng J.F."/>
            <person name="Bruce D."/>
            <person name="Goodwin L."/>
            <person name="Pitluck S."/>
            <person name="Mikhailova N."/>
            <person name="Pati A."/>
            <person name="Ivanova N."/>
            <person name="Mavromatis K."/>
            <person name="Chen A."/>
            <person name="Palaniappan K."/>
            <person name="Chain P."/>
            <person name="Land M."/>
            <person name="Hauser L."/>
            <person name="Chang Y.J."/>
            <person name="Jeffries C.D."/>
            <person name="Chertkov O."/>
            <person name="Brettin T."/>
            <person name="Detter J.C."/>
            <person name="Han C."/>
            <person name="Ali Z."/>
            <person name="Tindall B.J."/>
            <person name="Goker M."/>
            <person name="Bristow J."/>
            <person name="Eisen J.A."/>
            <person name="Markowitz V."/>
            <person name="Hugenholtz P."/>
            <person name="Kyrpides N.C."/>
            <person name="Klenk H.P."/>
        </authorList>
    </citation>
    <scope>NUCLEOTIDE SEQUENCE [LARGE SCALE GENOMIC DNA]</scope>
    <source>
        <strain evidence="3">DSM 44928 / JCM 14897 / NBRC 102108 / NRRL B-24433 / ID139908</strain>
    </source>
</reference>
<evidence type="ECO:0000313" key="3">
    <source>
        <dbReference type="Proteomes" id="UP000000851"/>
    </source>
</evidence>
<organism evidence="2 3">
    <name type="scientific">Catenulispora acidiphila (strain DSM 44928 / JCM 14897 / NBRC 102108 / NRRL B-24433 / ID139908)</name>
    <dbReference type="NCBI Taxonomy" id="479433"/>
    <lineage>
        <taxon>Bacteria</taxon>
        <taxon>Bacillati</taxon>
        <taxon>Actinomycetota</taxon>
        <taxon>Actinomycetes</taxon>
        <taxon>Catenulisporales</taxon>
        <taxon>Catenulisporaceae</taxon>
        <taxon>Catenulispora</taxon>
    </lineage>
</organism>
<dbReference type="EMBL" id="CP001700">
    <property type="protein sequence ID" value="ACU75080.1"/>
    <property type="molecule type" value="Genomic_DNA"/>
</dbReference>
<sequence length="50" mass="4736" precursor="true">MPKTARRPAVTLLVAALFALTGHAAAAAAGATQQAANLAVASVPCSSCGG</sequence>
<dbReference type="RefSeq" id="WP_015794809.1">
    <property type="nucleotide sequence ID" value="NC_013131.1"/>
</dbReference>
<keyword evidence="3" id="KW-1185">Reference proteome</keyword>
<dbReference type="STRING" id="479433.Caci_6226"/>
<dbReference type="Proteomes" id="UP000000851">
    <property type="component" value="Chromosome"/>
</dbReference>
<name>C7QIK3_CATAD</name>